<dbReference type="AlphaFoldDB" id="A0A7S2NCV3"/>
<dbReference type="Gene3D" id="3.60.21.10">
    <property type="match status" value="1"/>
</dbReference>
<gene>
    <name evidence="1" type="ORF">BRAN1462_LOCUS13109</name>
</gene>
<dbReference type="PANTHER" id="PTHR46546">
    <property type="entry name" value="SHEWANELLA-LIKE PROTEIN PHOSPHATASE 1"/>
    <property type="match status" value="1"/>
</dbReference>
<accession>A0A7S2NCV3</accession>
<evidence type="ECO:0000313" key="1">
    <source>
        <dbReference type="EMBL" id="CAD9532691.1"/>
    </source>
</evidence>
<organism evidence="1">
    <name type="scientific">Zooxanthella nutricula</name>
    <dbReference type="NCBI Taxonomy" id="1333877"/>
    <lineage>
        <taxon>Eukaryota</taxon>
        <taxon>Sar</taxon>
        <taxon>Alveolata</taxon>
        <taxon>Dinophyceae</taxon>
        <taxon>Peridiniales</taxon>
        <taxon>Peridiniales incertae sedis</taxon>
        <taxon>Zooxanthella</taxon>
    </lineage>
</organism>
<sequence>MLLMLKGLELVNDMSASPRWAGGKATLVMTGDVVDRGHAGKAMWKYLFDLQDDAEKNGGTVVLLLGNHEANLLQGDYQYMTLPDACQYYAETKECKLLERDPRYAEYFWSKSFCLDRQDRPHYHFPGGKSTCCLAQESSRDRCPDTHGYVAAISKEWGPDGWIGREMRRRVRSGGVKLAHRIDRAGHAILFIHAGLDVRWLAARPRLWTGDIAHALQGYLWLTLQLEANTQSTPQTDARVVYDPVDLFGPDGPVWTRVCDLKLSECNGLREVLDTLEVDRLVIGHCPQYYGSGDHSVIPTGRRKYESPGIHEKCGSRFLLTDTRMSIGFTRDRSLSDQNEAAVEVSNNGIWALYPWRHPGCKKIADANVM</sequence>
<name>A0A7S2NCV3_9DINO</name>
<evidence type="ECO:0008006" key="2">
    <source>
        <dbReference type="Google" id="ProtNLM"/>
    </source>
</evidence>
<proteinExistence type="predicted"/>
<dbReference type="PANTHER" id="PTHR46546:SF4">
    <property type="entry name" value="SHEWANELLA-LIKE PROTEIN PHOSPHATASE 1"/>
    <property type="match status" value="1"/>
</dbReference>
<dbReference type="InterPro" id="IPR029052">
    <property type="entry name" value="Metallo-depent_PP-like"/>
</dbReference>
<dbReference type="SUPFAM" id="SSF56300">
    <property type="entry name" value="Metallo-dependent phosphatases"/>
    <property type="match status" value="1"/>
</dbReference>
<protein>
    <recommendedName>
        <fullName evidence="2">Calcineurin-like phosphoesterase domain-containing protein</fullName>
    </recommendedName>
</protein>
<reference evidence="1" key="1">
    <citation type="submission" date="2021-01" db="EMBL/GenBank/DDBJ databases">
        <authorList>
            <person name="Corre E."/>
            <person name="Pelletier E."/>
            <person name="Niang G."/>
            <person name="Scheremetjew M."/>
            <person name="Finn R."/>
            <person name="Kale V."/>
            <person name="Holt S."/>
            <person name="Cochrane G."/>
            <person name="Meng A."/>
            <person name="Brown T."/>
            <person name="Cohen L."/>
        </authorList>
    </citation>
    <scope>NUCLEOTIDE SEQUENCE</scope>
    <source>
        <strain evidence="1">RCC3387</strain>
    </source>
</reference>
<dbReference type="EMBL" id="HBGW01020710">
    <property type="protein sequence ID" value="CAD9532691.1"/>
    <property type="molecule type" value="Transcribed_RNA"/>
</dbReference>